<organism evidence="1 2">
    <name type="scientific">Mycena venus</name>
    <dbReference type="NCBI Taxonomy" id="2733690"/>
    <lineage>
        <taxon>Eukaryota</taxon>
        <taxon>Fungi</taxon>
        <taxon>Dikarya</taxon>
        <taxon>Basidiomycota</taxon>
        <taxon>Agaricomycotina</taxon>
        <taxon>Agaricomycetes</taxon>
        <taxon>Agaricomycetidae</taxon>
        <taxon>Agaricales</taxon>
        <taxon>Marasmiineae</taxon>
        <taxon>Mycenaceae</taxon>
        <taxon>Mycena</taxon>
    </lineage>
</organism>
<sequence length="234" mass="26074">MRCRDSVHPDASLRAPRLFPFKRRQRRPAEILTLDAVRTTLELIERSADICTPLKSAVGAVVGICSLVDRVDASLTDTEALAWRAIAILDAIYNSVGSRTSDAIPSDQLESIVQFEQLTNEIRYAMENIRIKGRINRLLRLRRNESQLATFAARLDSASQAFTIGALSSHTASLAHLEEMVEKVSTSSYSLEQSHNKLCAQIRYLQHTVVFFGLTPVFQSPVQPIPEEPGGRKN</sequence>
<keyword evidence="2" id="KW-1185">Reference proteome</keyword>
<accession>A0A8H6XD06</accession>
<evidence type="ECO:0000313" key="1">
    <source>
        <dbReference type="EMBL" id="KAF7339078.1"/>
    </source>
</evidence>
<evidence type="ECO:0000313" key="2">
    <source>
        <dbReference type="Proteomes" id="UP000620124"/>
    </source>
</evidence>
<dbReference type="Proteomes" id="UP000620124">
    <property type="component" value="Unassembled WGS sequence"/>
</dbReference>
<protein>
    <submittedName>
        <fullName evidence="1">Uncharacterized protein</fullName>
    </submittedName>
</protein>
<proteinExistence type="predicted"/>
<dbReference type="EMBL" id="JACAZI010000020">
    <property type="protein sequence ID" value="KAF7339078.1"/>
    <property type="molecule type" value="Genomic_DNA"/>
</dbReference>
<reference evidence="1" key="1">
    <citation type="submission" date="2020-05" db="EMBL/GenBank/DDBJ databases">
        <title>Mycena genomes resolve the evolution of fungal bioluminescence.</title>
        <authorList>
            <person name="Tsai I.J."/>
        </authorList>
    </citation>
    <scope>NUCLEOTIDE SEQUENCE</scope>
    <source>
        <strain evidence="1">CCC161011</strain>
    </source>
</reference>
<comment type="caution">
    <text evidence="1">The sequence shown here is derived from an EMBL/GenBank/DDBJ whole genome shotgun (WGS) entry which is preliminary data.</text>
</comment>
<name>A0A8H6XD06_9AGAR</name>
<dbReference type="OrthoDB" id="3035031at2759"/>
<dbReference type="AlphaFoldDB" id="A0A8H6XD06"/>
<gene>
    <name evidence="1" type="ORF">MVEN_01984200</name>
</gene>